<keyword evidence="3" id="KW-1185">Reference proteome</keyword>
<feature type="region of interest" description="Disordered" evidence="1">
    <location>
        <begin position="1"/>
        <end position="57"/>
    </location>
</feature>
<name>A0A834SR90_9FABA</name>
<comment type="caution">
    <text evidence="2">The sequence shown here is derived from an EMBL/GenBank/DDBJ whole genome shotgun (WGS) entry which is preliminary data.</text>
</comment>
<accession>A0A834SR90</accession>
<organism evidence="2 3">
    <name type="scientific">Senna tora</name>
    <dbReference type="NCBI Taxonomy" id="362788"/>
    <lineage>
        <taxon>Eukaryota</taxon>
        <taxon>Viridiplantae</taxon>
        <taxon>Streptophyta</taxon>
        <taxon>Embryophyta</taxon>
        <taxon>Tracheophyta</taxon>
        <taxon>Spermatophyta</taxon>
        <taxon>Magnoliopsida</taxon>
        <taxon>eudicotyledons</taxon>
        <taxon>Gunneridae</taxon>
        <taxon>Pentapetalae</taxon>
        <taxon>rosids</taxon>
        <taxon>fabids</taxon>
        <taxon>Fabales</taxon>
        <taxon>Fabaceae</taxon>
        <taxon>Caesalpinioideae</taxon>
        <taxon>Cassia clade</taxon>
        <taxon>Senna</taxon>
    </lineage>
</organism>
<protein>
    <submittedName>
        <fullName evidence="2">Uncharacterized protein</fullName>
    </submittedName>
</protein>
<evidence type="ECO:0000313" key="3">
    <source>
        <dbReference type="Proteomes" id="UP000634136"/>
    </source>
</evidence>
<feature type="compositionally biased region" description="Polar residues" evidence="1">
    <location>
        <begin position="40"/>
        <end position="57"/>
    </location>
</feature>
<dbReference type="Proteomes" id="UP000634136">
    <property type="component" value="Unassembled WGS sequence"/>
</dbReference>
<proteinExistence type="predicted"/>
<dbReference type="AlphaFoldDB" id="A0A834SR90"/>
<gene>
    <name evidence="2" type="ORF">G2W53_035823</name>
</gene>
<sequence length="157" mass="17280">MPSSLVCWSEDSSFELEQPHMKAQGEQRNRRQDEDDDDTPFSTETATSFKLASVPSSSLSRDFAPIVEAFASCIDEVEPPPILESFSSVGFPFSGIFRYFFDLKTPGSAGSAAAHQIVVTKKSFSATMDVSLSENINRNQKPSGCTFTQKDETYGKI</sequence>
<reference evidence="2" key="1">
    <citation type="submission" date="2020-09" db="EMBL/GenBank/DDBJ databases">
        <title>Genome-Enabled Discovery of Anthraquinone Biosynthesis in Senna tora.</title>
        <authorList>
            <person name="Kang S.-H."/>
            <person name="Pandey R.P."/>
            <person name="Lee C.-M."/>
            <person name="Sim J.-S."/>
            <person name="Jeong J.-T."/>
            <person name="Choi B.-S."/>
            <person name="Jung M."/>
            <person name="Ginzburg D."/>
            <person name="Zhao K."/>
            <person name="Won S.Y."/>
            <person name="Oh T.-J."/>
            <person name="Yu Y."/>
            <person name="Kim N.-H."/>
            <person name="Lee O.R."/>
            <person name="Lee T.-H."/>
            <person name="Bashyal P."/>
            <person name="Kim T.-S."/>
            <person name="Lee W.-H."/>
            <person name="Kawkins C."/>
            <person name="Kim C.-K."/>
            <person name="Kim J.S."/>
            <person name="Ahn B.O."/>
            <person name="Rhee S.Y."/>
            <person name="Sohng J.K."/>
        </authorList>
    </citation>
    <scope>NUCLEOTIDE SEQUENCE</scope>
    <source>
        <tissue evidence="2">Leaf</tissue>
    </source>
</reference>
<dbReference type="EMBL" id="JAAIUW010000011">
    <property type="protein sequence ID" value="KAF7809080.1"/>
    <property type="molecule type" value="Genomic_DNA"/>
</dbReference>
<evidence type="ECO:0000313" key="2">
    <source>
        <dbReference type="EMBL" id="KAF7809080.1"/>
    </source>
</evidence>
<evidence type="ECO:0000256" key="1">
    <source>
        <dbReference type="SAM" id="MobiDB-lite"/>
    </source>
</evidence>
<feature type="compositionally biased region" description="Basic and acidic residues" evidence="1">
    <location>
        <begin position="17"/>
        <end position="33"/>
    </location>
</feature>